<name>A0ABT8F4S4_9BACT</name>
<dbReference type="EMBL" id="JAUHJS010000003">
    <property type="protein sequence ID" value="MDN4165364.1"/>
    <property type="molecule type" value="Genomic_DNA"/>
</dbReference>
<reference evidence="2" key="1">
    <citation type="submission" date="2023-06" db="EMBL/GenBank/DDBJ databases">
        <title>Cytophagales bacterium Strain LB-30, isolated from soil.</title>
        <authorList>
            <person name="Liu B."/>
        </authorList>
    </citation>
    <scope>NUCLEOTIDE SEQUENCE</scope>
    <source>
        <strain evidence="2">LB-30</strain>
    </source>
</reference>
<accession>A0ABT8F4S4</accession>
<proteinExistence type="predicted"/>
<protein>
    <submittedName>
        <fullName evidence="2">DinB family protein</fullName>
    </submittedName>
</protein>
<dbReference type="InterPro" id="IPR024775">
    <property type="entry name" value="DinB-like"/>
</dbReference>
<organism evidence="2 3">
    <name type="scientific">Shiella aurantiaca</name>
    <dbReference type="NCBI Taxonomy" id="3058365"/>
    <lineage>
        <taxon>Bacteria</taxon>
        <taxon>Pseudomonadati</taxon>
        <taxon>Bacteroidota</taxon>
        <taxon>Cytophagia</taxon>
        <taxon>Cytophagales</taxon>
        <taxon>Shiellaceae</taxon>
        <taxon>Shiella</taxon>
    </lineage>
</organism>
<dbReference type="RefSeq" id="WP_320003889.1">
    <property type="nucleotide sequence ID" value="NZ_JAUHJS010000003.1"/>
</dbReference>
<dbReference type="SUPFAM" id="SSF109854">
    <property type="entry name" value="DinB/YfiT-like putative metalloenzymes"/>
    <property type="match status" value="1"/>
</dbReference>
<comment type="caution">
    <text evidence="2">The sequence shown here is derived from an EMBL/GenBank/DDBJ whole genome shotgun (WGS) entry which is preliminary data.</text>
</comment>
<evidence type="ECO:0000259" key="1">
    <source>
        <dbReference type="Pfam" id="PF12867"/>
    </source>
</evidence>
<dbReference type="InterPro" id="IPR034660">
    <property type="entry name" value="DinB/YfiT-like"/>
</dbReference>
<evidence type="ECO:0000313" key="2">
    <source>
        <dbReference type="EMBL" id="MDN4165364.1"/>
    </source>
</evidence>
<feature type="domain" description="DinB-like" evidence="1">
    <location>
        <begin position="17"/>
        <end position="171"/>
    </location>
</feature>
<dbReference type="Gene3D" id="1.20.120.450">
    <property type="entry name" value="dinb family like domain"/>
    <property type="match status" value="1"/>
</dbReference>
<evidence type="ECO:0000313" key="3">
    <source>
        <dbReference type="Proteomes" id="UP001168552"/>
    </source>
</evidence>
<keyword evidence="3" id="KW-1185">Reference proteome</keyword>
<dbReference type="Proteomes" id="UP001168552">
    <property type="component" value="Unassembled WGS sequence"/>
</dbReference>
<gene>
    <name evidence="2" type="ORF">QWY31_07615</name>
</gene>
<dbReference type="Pfam" id="PF12867">
    <property type="entry name" value="DinB_2"/>
    <property type="match status" value="1"/>
</dbReference>
<sequence length="184" mass="22315">MHKHIHKLYTKTQKQADYYWCLFNTLSAEQLLFKPSLDSWSIAQVVDHLYKVDKQTYQFLVNFDFDRKNQVLGVKERINSLLLKISLRSRRRFRVPKNAEINPFIAEEKIYPETIKAEWLNLRDKMKRFLESFPEDKHQHFVFVHPVVGKLNILQTLGFLDDHLYHHRRQVKRIKNHPAFPKRF</sequence>